<dbReference type="Proteomes" id="UP001222800">
    <property type="component" value="Chromosome"/>
</dbReference>
<reference evidence="1 2" key="1">
    <citation type="submission" date="2023-03" db="EMBL/GenBank/DDBJ databases">
        <title>Complete genome sequence of Tepidibacter sp. SWIR-1, isolated from a deep-sea hydrothermal vent.</title>
        <authorList>
            <person name="Li X."/>
        </authorList>
    </citation>
    <scope>NUCLEOTIDE SEQUENCE [LARGE SCALE GENOMIC DNA]</scope>
    <source>
        <strain evidence="1 2">SWIR-1</strain>
    </source>
</reference>
<keyword evidence="2" id="KW-1185">Reference proteome</keyword>
<name>A0ABY8EAK6_9FIRM</name>
<sequence length="102" mass="11608">MNKFNSDCKTAMVDGKEEVVFTGRGAMLLVYFSWIDDKMPKAYESLKRYCQYLASHGYGNGATKILSELERKSKDEGADWIKSSYDEFVKNDNGLINYVLGL</sequence>
<proteinExistence type="predicted"/>
<gene>
    <name evidence="1" type="ORF">P4S50_16555</name>
</gene>
<accession>A0ABY8EAK6</accession>
<organism evidence="1 2">
    <name type="scientific">Tepidibacter hydrothermalis</name>
    <dbReference type="NCBI Taxonomy" id="3036126"/>
    <lineage>
        <taxon>Bacteria</taxon>
        <taxon>Bacillati</taxon>
        <taxon>Bacillota</taxon>
        <taxon>Clostridia</taxon>
        <taxon>Peptostreptococcales</taxon>
        <taxon>Peptostreptococcaceae</taxon>
        <taxon>Tepidibacter</taxon>
    </lineage>
</organism>
<protein>
    <submittedName>
        <fullName evidence="1">Uncharacterized protein</fullName>
    </submittedName>
</protein>
<dbReference type="RefSeq" id="WP_277731945.1">
    <property type="nucleotide sequence ID" value="NZ_CP120733.1"/>
</dbReference>
<evidence type="ECO:0000313" key="2">
    <source>
        <dbReference type="Proteomes" id="UP001222800"/>
    </source>
</evidence>
<evidence type="ECO:0000313" key="1">
    <source>
        <dbReference type="EMBL" id="WFD09967.1"/>
    </source>
</evidence>
<dbReference type="EMBL" id="CP120733">
    <property type="protein sequence ID" value="WFD09967.1"/>
    <property type="molecule type" value="Genomic_DNA"/>
</dbReference>